<accession>A0A1B1AF82</accession>
<dbReference type="InterPro" id="IPR036286">
    <property type="entry name" value="LexA/Signal_pep-like_sf"/>
</dbReference>
<dbReference type="OrthoDB" id="9815782at2"/>
<feature type="active site" evidence="6">
    <location>
        <position position="105"/>
    </location>
</feature>
<dbReference type="PROSITE" id="PS00761">
    <property type="entry name" value="SPASE_I_3"/>
    <property type="match status" value="1"/>
</dbReference>
<keyword evidence="7" id="KW-0645">Protease</keyword>
<evidence type="ECO:0000313" key="10">
    <source>
        <dbReference type="Proteomes" id="UP000092498"/>
    </source>
</evidence>
<name>A0A1B1AF82_9PROT</name>
<dbReference type="RefSeq" id="WP_066768142.1">
    <property type="nucleotide sequence ID" value="NZ_CP013244.1"/>
</dbReference>
<evidence type="ECO:0000256" key="7">
    <source>
        <dbReference type="RuleBase" id="RU362042"/>
    </source>
</evidence>
<comment type="subcellular location">
    <subcellularLocation>
        <location evidence="7">Membrane</location>
        <topology evidence="7">Single-pass type II membrane protein</topology>
    </subcellularLocation>
</comment>
<dbReference type="SUPFAM" id="SSF51306">
    <property type="entry name" value="LexA/Signal peptidase"/>
    <property type="match status" value="1"/>
</dbReference>
<dbReference type="GO" id="GO:0006465">
    <property type="term" value="P:signal peptide processing"/>
    <property type="evidence" value="ECO:0007669"/>
    <property type="project" value="InterPro"/>
</dbReference>
<dbReference type="InterPro" id="IPR019758">
    <property type="entry name" value="Pept_S26A_signal_pept_1_CS"/>
</dbReference>
<dbReference type="CDD" id="cd06530">
    <property type="entry name" value="S26_SPase_I"/>
    <property type="match status" value="1"/>
</dbReference>
<evidence type="ECO:0000256" key="3">
    <source>
        <dbReference type="ARBA" id="ARBA00013208"/>
    </source>
</evidence>
<dbReference type="AlphaFoldDB" id="A0A1B1AF82"/>
<dbReference type="PROSITE" id="PS00760">
    <property type="entry name" value="SPASE_I_2"/>
    <property type="match status" value="1"/>
</dbReference>
<dbReference type="EMBL" id="CP013244">
    <property type="protein sequence ID" value="ANP45191.1"/>
    <property type="molecule type" value="Genomic_DNA"/>
</dbReference>
<sequence length="246" mass="27531">MGDRRWLNEGVEWAKTLGAAFVAYLAFTTVAFAQYRIPSESMVPHIEVGDRVTVSKFAYGYSRFSLPFDIGLALPRAEHRLFEQMPQRGDVVVFIHPVTNAVMIKRAIGLPGDVIEMRDGVLLIDGRAVETTEPHLLMRQVHPRGREWAERYNETLPGGVTHAVHNLTSGAPLDNFGPYTVPAGHIFFMGDNRDNSLDSRWSGMGPVPIENLIGRAEIIYATAISSCGRDHTVACPMDRWMRPLHY</sequence>
<dbReference type="PANTHER" id="PTHR43390">
    <property type="entry name" value="SIGNAL PEPTIDASE I"/>
    <property type="match status" value="1"/>
</dbReference>
<keyword evidence="5 7" id="KW-0378">Hydrolase</keyword>
<dbReference type="InterPro" id="IPR019533">
    <property type="entry name" value="Peptidase_S26"/>
</dbReference>
<feature type="active site" evidence="6">
    <location>
        <position position="41"/>
    </location>
</feature>
<dbReference type="InterPro" id="IPR000223">
    <property type="entry name" value="Pept_S26A_signal_pept_1"/>
</dbReference>
<dbReference type="NCBIfam" id="TIGR02227">
    <property type="entry name" value="sigpep_I_bact"/>
    <property type="match status" value="1"/>
</dbReference>
<dbReference type="FunCoup" id="A0A1B1AF82">
    <property type="interactions" value="331"/>
</dbReference>
<dbReference type="InterPro" id="IPR019757">
    <property type="entry name" value="Pept_S26A_signal_pept_1_Lys-AS"/>
</dbReference>
<proteinExistence type="inferred from homology"/>
<dbReference type="PRINTS" id="PR00727">
    <property type="entry name" value="LEADERPTASE"/>
</dbReference>
<comment type="catalytic activity">
    <reaction evidence="1 7">
        <text>Cleavage of hydrophobic, N-terminal signal or leader sequences from secreted and periplasmic proteins.</text>
        <dbReference type="EC" id="3.4.21.89"/>
    </reaction>
</comment>
<dbReference type="PANTHER" id="PTHR43390:SF1">
    <property type="entry name" value="CHLOROPLAST PROCESSING PEPTIDASE"/>
    <property type="match status" value="1"/>
</dbReference>
<organism evidence="9 10">
    <name type="scientific">Candidatus Viadribacter manganicus</name>
    <dbReference type="NCBI Taxonomy" id="1759059"/>
    <lineage>
        <taxon>Bacteria</taxon>
        <taxon>Pseudomonadati</taxon>
        <taxon>Pseudomonadota</taxon>
        <taxon>Alphaproteobacteria</taxon>
        <taxon>Hyphomonadales</taxon>
        <taxon>Hyphomonadaceae</taxon>
        <taxon>Candidatus Viadribacter</taxon>
    </lineage>
</organism>
<dbReference type="GO" id="GO:0016020">
    <property type="term" value="C:membrane"/>
    <property type="evidence" value="ECO:0007669"/>
    <property type="project" value="UniProtKB-SubCell"/>
</dbReference>
<evidence type="ECO:0000256" key="1">
    <source>
        <dbReference type="ARBA" id="ARBA00000677"/>
    </source>
</evidence>
<evidence type="ECO:0000256" key="5">
    <source>
        <dbReference type="ARBA" id="ARBA00022801"/>
    </source>
</evidence>
<evidence type="ECO:0000256" key="4">
    <source>
        <dbReference type="ARBA" id="ARBA00019232"/>
    </source>
</evidence>
<dbReference type="EC" id="3.4.21.89" evidence="3 7"/>
<dbReference type="GO" id="GO:0004252">
    <property type="term" value="F:serine-type endopeptidase activity"/>
    <property type="evidence" value="ECO:0007669"/>
    <property type="project" value="InterPro"/>
</dbReference>
<evidence type="ECO:0000256" key="6">
    <source>
        <dbReference type="PIRSR" id="PIRSR600223-1"/>
    </source>
</evidence>
<keyword evidence="10" id="KW-1185">Reference proteome</keyword>
<dbReference type="STRING" id="1759059.ATE48_04300"/>
<dbReference type="Proteomes" id="UP000092498">
    <property type="component" value="Chromosome"/>
</dbReference>
<dbReference type="InParanoid" id="A0A1B1AF82"/>
<evidence type="ECO:0000313" key="9">
    <source>
        <dbReference type="EMBL" id="ANP45191.1"/>
    </source>
</evidence>
<comment type="similarity">
    <text evidence="2 7">Belongs to the peptidase S26 family.</text>
</comment>
<dbReference type="KEGG" id="cbot:ATE48_04300"/>
<dbReference type="GO" id="GO:0009003">
    <property type="term" value="F:signal peptidase activity"/>
    <property type="evidence" value="ECO:0007669"/>
    <property type="project" value="UniProtKB-EC"/>
</dbReference>
<reference evidence="9 10" key="1">
    <citation type="submission" date="2015-11" db="EMBL/GenBank/DDBJ databases">
        <title>Whole-Genome Sequence of Candidatus Oderbacter manganicum from the National Park Lower Oder Valley, Germany.</title>
        <authorList>
            <person name="Braun B."/>
            <person name="Liere K."/>
            <person name="Szewzyk U."/>
        </authorList>
    </citation>
    <scope>NUCLEOTIDE SEQUENCE [LARGE SCALE GENOMIC DNA]</scope>
    <source>
        <strain evidence="9 10">OTSz_A_272</strain>
    </source>
</reference>
<dbReference type="Pfam" id="PF10502">
    <property type="entry name" value="Peptidase_S26"/>
    <property type="match status" value="1"/>
</dbReference>
<protein>
    <recommendedName>
        <fullName evidence="4 7">Signal peptidase I</fullName>
        <ecNumber evidence="3 7">3.4.21.89</ecNumber>
    </recommendedName>
</protein>
<evidence type="ECO:0000256" key="2">
    <source>
        <dbReference type="ARBA" id="ARBA00009370"/>
    </source>
</evidence>
<feature type="domain" description="Peptidase S26" evidence="8">
    <location>
        <begin position="11"/>
        <end position="220"/>
    </location>
</feature>
<gene>
    <name evidence="9" type="ORF">ATE48_04300</name>
</gene>
<dbReference type="Gene3D" id="2.10.109.10">
    <property type="entry name" value="Umud Fragment, subunit A"/>
    <property type="match status" value="1"/>
</dbReference>
<evidence type="ECO:0000259" key="8">
    <source>
        <dbReference type="Pfam" id="PF10502"/>
    </source>
</evidence>